<evidence type="ECO:0000256" key="4">
    <source>
        <dbReference type="ARBA" id="ARBA00022679"/>
    </source>
</evidence>
<evidence type="ECO:0000256" key="1">
    <source>
        <dbReference type="ARBA" id="ARBA00004496"/>
    </source>
</evidence>
<keyword evidence="3" id="KW-0963">Cytoplasm</keyword>
<dbReference type="Gene3D" id="3.30.420.40">
    <property type="match status" value="2"/>
</dbReference>
<dbReference type="GO" id="GO:0006071">
    <property type="term" value="P:glycerol metabolic process"/>
    <property type="evidence" value="ECO:0007669"/>
    <property type="project" value="TreeGrafter"/>
</dbReference>
<evidence type="ECO:0000256" key="12">
    <source>
        <dbReference type="ARBA" id="ARBA00076706"/>
    </source>
</evidence>
<dbReference type="PANTHER" id="PTHR10196:SF67">
    <property type="entry name" value="SEDOHEPTULOKINASE"/>
    <property type="match status" value="1"/>
</dbReference>
<comment type="function">
    <text evidence="9">Acts as a modulator of macrophage activation through control of glucose metabolism.</text>
</comment>
<keyword evidence="14" id="KW-1185">Reference proteome</keyword>
<evidence type="ECO:0000259" key="13">
    <source>
        <dbReference type="Pfam" id="PF00370"/>
    </source>
</evidence>
<dbReference type="GeneID" id="115018995"/>
<reference evidence="15" key="1">
    <citation type="submission" date="2025-08" db="UniProtKB">
        <authorList>
            <consortium name="RefSeq"/>
        </authorList>
    </citation>
    <scope>IDENTIFICATION</scope>
</reference>
<evidence type="ECO:0000256" key="9">
    <source>
        <dbReference type="ARBA" id="ARBA00057196"/>
    </source>
</evidence>
<keyword evidence="6" id="KW-0418">Kinase</keyword>
<evidence type="ECO:0000256" key="3">
    <source>
        <dbReference type="ARBA" id="ARBA00022490"/>
    </source>
</evidence>
<dbReference type="CTD" id="23729"/>
<dbReference type="GO" id="GO:0005829">
    <property type="term" value="C:cytosol"/>
    <property type="evidence" value="ECO:0007669"/>
    <property type="project" value="TreeGrafter"/>
</dbReference>
<evidence type="ECO:0000256" key="2">
    <source>
        <dbReference type="ARBA" id="ARBA00009156"/>
    </source>
</evidence>
<evidence type="ECO:0000256" key="10">
    <source>
        <dbReference type="ARBA" id="ARBA00066341"/>
    </source>
</evidence>
<evidence type="ECO:0000256" key="11">
    <source>
        <dbReference type="ARBA" id="ARBA00069425"/>
    </source>
</evidence>
<organism evidence="14 15">
    <name type="scientific">Cottoperca gobio</name>
    <name type="common">Frogmouth</name>
    <name type="synonym">Aphritis gobio</name>
    <dbReference type="NCBI Taxonomy" id="56716"/>
    <lineage>
        <taxon>Eukaryota</taxon>
        <taxon>Metazoa</taxon>
        <taxon>Chordata</taxon>
        <taxon>Craniata</taxon>
        <taxon>Vertebrata</taxon>
        <taxon>Euteleostomi</taxon>
        <taxon>Actinopterygii</taxon>
        <taxon>Neopterygii</taxon>
        <taxon>Teleostei</taxon>
        <taxon>Neoteleostei</taxon>
        <taxon>Acanthomorphata</taxon>
        <taxon>Eupercaria</taxon>
        <taxon>Perciformes</taxon>
        <taxon>Notothenioidei</taxon>
        <taxon>Bovichtidae</taxon>
        <taxon>Cottoperca</taxon>
    </lineage>
</organism>
<comment type="subcellular location">
    <subcellularLocation>
        <location evidence="1">Cytoplasm</location>
    </subcellularLocation>
</comment>
<dbReference type="Pfam" id="PF00370">
    <property type="entry name" value="FGGY_N"/>
    <property type="match status" value="1"/>
</dbReference>
<dbReference type="GO" id="GO:0005524">
    <property type="term" value="F:ATP binding"/>
    <property type="evidence" value="ECO:0007669"/>
    <property type="project" value="UniProtKB-KW"/>
</dbReference>
<sequence>MSTYILGIDVGTTSVKAVLLETGSRSVVASHALPTTSDIVDKSGIKAKEQETGRIIDTLNRCIDLLPGDKLQNVSTIGLSGQMHGVLFWKATSGCDWSKRDFFTTRDSSQLITWQDGRCSSNFLSSLPEPDSHISVATGFGCATILWYMRNRPEFLEDFTVAGTIQDYVVSMLCGLDGCVMTPQNAASWGFFNTSSNQWNIDILKGAGFPLGLLPLCVPSGGLAGQTCADWHGVPAGTPVGAALGDFQCSVYSCMSARTDAVLNISTSAQLTFAMPADFKPPDIPQPASSISYFPYFDDSYLSVAASLNGGNVLATFVEMLTSWMKELGAEMSDSCLYEKLIHCALNQETSELSVSPTLLGERHDPLCLGQVTNISTTNLSLGHVTRALCRGVLENITSMMPAERLQQAGVCRIVGSGSAIARNEVLRQEVEKVFPQPVVYGQNADSAIGVAMVLCDLVRVVYMIK</sequence>
<dbReference type="Proteomes" id="UP000504630">
    <property type="component" value="Chromosome 14"/>
</dbReference>
<dbReference type="GO" id="GO:0071222">
    <property type="term" value="P:cellular response to lipopolysaccharide"/>
    <property type="evidence" value="ECO:0007669"/>
    <property type="project" value="UniProtKB-ARBA"/>
</dbReference>
<dbReference type="AlphaFoldDB" id="A0A6J2R204"/>
<dbReference type="EC" id="2.7.1.14" evidence="10"/>
<evidence type="ECO:0000313" key="14">
    <source>
        <dbReference type="Proteomes" id="UP000504630"/>
    </source>
</evidence>
<evidence type="ECO:0000256" key="8">
    <source>
        <dbReference type="ARBA" id="ARBA00052736"/>
    </source>
</evidence>
<protein>
    <recommendedName>
        <fullName evidence="11">Sedoheptulokinase</fullName>
        <ecNumber evidence="10">2.7.1.14</ecNumber>
    </recommendedName>
    <alternativeName>
        <fullName evidence="12">Carbohydrate kinase-like protein</fullName>
    </alternativeName>
</protein>
<dbReference type="PANTHER" id="PTHR10196">
    <property type="entry name" value="SUGAR KINASE"/>
    <property type="match status" value="1"/>
</dbReference>
<dbReference type="CDD" id="cd07777">
    <property type="entry name" value="ASKHA_NBD_FGGY_SHK"/>
    <property type="match status" value="1"/>
</dbReference>
<gene>
    <name evidence="15" type="primary">shpk</name>
</gene>
<dbReference type="OrthoDB" id="10264182at2759"/>
<keyword evidence="4" id="KW-0808">Transferase</keyword>
<dbReference type="InterPro" id="IPR018484">
    <property type="entry name" value="FGGY_N"/>
</dbReference>
<dbReference type="InParanoid" id="A0A6J2R204"/>
<dbReference type="KEGG" id="cgob:115018995"/>
<dbReference type="RefSeq" id="XP_029304156.1">
    <property type="nucleotide sequence ID" value="XM_029448296.1"/>
</dbReference>
<dbReference type="SUPFAM" id="SSF53067">
    <property type="entry name" value="Actin-like ATPase domain"/>
    <property type="match status" value="2"/>
</dbReference>
<comment type="catalytic activity">
    <reaction evidence="8">
        <text>sedoheptulose + ATP = D-sedoheptulose 7-phosphate + ADP + H(+)</text>
        <dbReference type="Rhea" id="RHEA:23844"/>
        <dbReference type="ChEBI" id="CHEBI:15378"/>
        <dbReference type="ChEBI" id="CHEBI:16802"/>
        <dbReference type="ChEBI" id="CHEBI:30616"/>
        <dbReference type="ChEBI" id="CHEBI:57483"/>
        <dbReference type="ChEBI" id="CHEBI:456216"/>
        <dbReference type="EC" id="2.7.1.14"/>
    </reaction>
</comment>
<evidence type="ECO:0000313" key="15">
    <source>
        <dbReference type="RefSeq" id="XP_029304156.1"/>
    </source>
</evidence>
<comment type="similarity">
    <text evidence="2">Belongs to the FGGY kinase family.</text>
</comment>
<feature type="domain" description="Carbohydrate kinase FGGY N-terminal" evidence="13">
    <location>
        <begin position="4"/>
        <end position="250"/>
    </location>
</feature>
<name>A0A6J2R204_COTGO</name>
<dbReference type="InterPro" id="IPR043129">
    <property type="entry name" value="ATPase_NBD"/>
</dbReference>
<proteinExistence type="inferred from homology"/>
<evidence type="ECO:0000256" key="6">
    <source>
        <dbReference type="ARBA" id="ARBA00022777"/>
    </source>
</evidence>
<dbReference type="FunFam" id="3.30.420.40:FF:000132">
    <property type="entry name" value="Sedoheptulokinase"/>
    <property type="match status" value="1"/>
</dbReference>
<dbReference type="GO" id="GO:0006098">
    <property type="term" value="P:pentose-phosphate shunt"/>
    <property type="evidence" value="ECO:0007669"/>
    <property type="project" value="UniProtKB-ARBA"/>
</dbReference>
<dbReference type="GO" id="GO:0050277">
    <property type="term" value="F:sedoheptulokinase activity"/>
    <property type="evidence" value="ECO:0007669"/>
    <property type="project" value="UniProtKB-EC"/>
</dbReference>
<keyword evidence="7" id="KW-0067">ATP-binding</keyword>
<dbReference type="FunFam" id="3.30.420.40:FF:000111">
    <property type="entry name" value="Sedoheptulokinase"/>
    <property type="match status" value="1"/>
</dbReference>
<dbReference type="FunCoup" id="A0A6J2R204">
    <property type="interactions" value="255"/>
</dbReference>
<accession>A0A6J2R204</accession>
<evidence type="ECO:0000256" key="5">
    <source>
        <dbReference type="ARBA" id="ARBA00022741"/>
    </source>
</evidence>
<keyword evidence="5" id="KW-0547">Nucleotide-binding</keyword>
<evidence type="ECO:0000256" key="7">
    <source>
        <dbReference type="ARBA" id="ARBA00022840"/>
    </source>
</evidence>